<dbReference type="InterPro" id="IPR002213">
    <property type="entry name" value="UDP_glucos_trans"/>
</dbReference>
<evidence type="ECO:0000256" key="2">
    <source>
        <dbReference type="ARBA" id="ARBA00022676"/>
    </source>
</evidence>
<dbReference type="CDD" id="cd03784">
    <property type="entry name" value="GT1_Gtf-like"/>
    <property type="match status" value="1"/>
</dbReference>
<dbReference type="GO" id="GO:0080043">
    <property type="term" value="F:quercetin 3-O-glucosyltransferase activity"/>
    <property type="evidence" value="ECO:0007669"/>
    <property type="project" value="TreeGrafter"/>
</dbReference>
<name>A0A9W7I8U6_HIBTR</name>
<keyword evidence="3 5" id="KW-0808">Transferase</keyword>
<dbReference type="SUPFAM" id="SSF53756">
    <property type="entry name" value="UDP-Glycosyltransferase/glycogen phosphorylase"/>
    <property type="match status" value="2"/>
</dbReference>
<dbReference type="Pfam" id="PF00201">
    <property type="entry name" value="UDPGT"/>
    <property type="match status" value="1"/>
</dbReference>
<accession>A0A9W7I8U6</accession>
<keyword evidence="6" id="KW-1185">Reference proteome</keyword>
<keyword evidence="2" id="KW-0328">Glycosyltransferase</keyword>
<dbReference type="GO" id="GO:0080044">
    <property type="term" value="F:quercetin 7-O-glucosyltransferase activity"/>
    <property type="evidence" value="ECO:0007669"/>
    <property type="project" value="TreeGrafter"/>
</dbReference>
<dbReference type="AlphaFoldDB" id="A0A9W7I8U6"/>
<gene>
    <name evidence="5" type="ORF">HRI_002765500</name>
</gene>
<dbReference type="InterPro" id="IPR058980">
    <property type="entry name" value="Glyco_transf_N"/>
</dbReference>
<comment type="similarity">
    <text evidence="1">Belongs to the UDP-glycosyltransferase family.</text>
</comment>
<dbReference type="Gene3D" id="3.40.50.2000">
    <property type="entry name" value="Glycogen Phosphorylase B"/>
    <property type="match status" value="3"/>
</dbReference>
<dbReference type="PANTHER" id="PTHR11926:SF774">
    <property type="entry name" value="UDP-GLYCOSYLTRANSFERASE 85A1-RELATED"/>
    <property type="match status" value="1"/>
</dbReference>
<dbReference type="EMBL" id="BSYR01000024">
    <property type="protein sequence ID" value="GMI90961.1"/>
    <property type="molecule type" value="Genomic_DNA"/>
</dbReference>
<dbReference type="Proteomes" id="UP001165190">
    <property type="component" value="Unassembled WGS sequence"/>
</dbReference>
<dbReference type="FunFam" id="3.40.50.2000:FF:000431">
    <property type="entry name" value="UDP-glycosyltransferase 90A1"/>
    <property type="match status" value="1"/>
</dbReference>
<feature type="domain" description="Glycosyltransferase N-terminal" evidence="4">
    <location>
        <begin position="13"/>
        <end position="47"/>
    </location>
</feature>
<dbReference type="Pfam" id="PF26168">
    <property type="entry name" value="Glyco_transf_N"/>
    <property type="match status" value="1"/>
</dbReference>
<proteinExistence type="inferred from homology"/>
<reference evidence="5" key="1">
    <citation type="submission" date="2023-05" db="EMBL/GenBank/DDBJ databases">
        <title>Genome and transcriptome analyses reveal genes involved in the formation of fine ridges on petal epidermal cells in Hibiscus trionum.</title>
        <authorList>
            <person name="Koshimizu S."/>
            <person name="Masuda S."/>
            <person name="Ishii T."/>
            <person name="Shirasu K."/>
            <person name="Hoshino A."/>
            <person name="Arita M."/>
        </authorList>
    </citation>
    <scope>NUCLEOTIDE SEQUENCE</scope>
    <source>
        <strain evidence="5">Hamamatsu line</strain>
    </source>
</reference>
<comment type="caution">
    <text evidence="5">The sequence shown here is derived from an EMBL/GenBank/DDBJ whole genome shotgun (WGS) entry which is preliminary data.</text>
</comment>
<evidence type="ECO:0000313" key="5">
    <source>
        <dbReference type="EMBL" id="GMI90961.1"/>
    </source>
</evidence>
<dbReference type="OrthoDB" id="5835829at2759"/>
<evidence type="ECO:0000256" key="1">
    <source>
        <dbReference type="ARBA" id="ARBA00009995"/>
    </source>
</evidence>
<evidence type="ECO:0000259" key="4">
    <source>
        <dbReference type="Pfam" id="PF26168"/>
    </source>
</evidence>
<evidence type="ECO:0000256" key="3">
    <source>
        <dbReference type="ARBA" id="ARBA00022679"/>
    </source>
</evidence>
<organism evidence="5 6">
    <name type="scientific">Hibiscus trionum</name>
    <name type="common">Flower of an hour</name>
    <dbReference type="NCBI Taxonomy" id="183268"/>
    <lineage>
        <taxon>Eukaryota</taxon>
        <taxon>Viridiplantae</taxon>
        <taxon>Streptophyta</taxon>
        <taxon>Embryophyta</taxon>
        <taxon>Tracheophyta</taxon>
        <taxon>Spermatophyta</taxon>
        <taxon>Magnoliopsida</taxon>
        <taxon>eudicotyledons</taxon>
        <taxon>Gunneridae</taxon>
        <taxon>Pentapetalae</taxon>
        <taxon>rosids</taxon>
        <taxon>malvids</taxon>
        <taxon>Malvales</taxon>
        <taxon>Malvaceae</taxon>
        <taxon>Malvoideae</taxon>
        <taxon>Hibiscus</taxon>
    </lineage>
</organism>
<sequence length="205" mass="23187">MSSLGFTDKPHAVCVPFPAQGHINPMLQLAKILHHRGFYITFVNTEFNHKRILKPDLVGGESTIVPQEFVEETTGRGLLTTWCPQEQVLSHPSIGGFLTHSGWNSMMESISAGVPMICWSFFAEQQTNCWYSCTKWGVGMEIDNDVKRDEVESLVREIMEGEKGKEMKKKALEWKRKAEESIVNPDGSSFKDLDNMIQVLLSPRV</sequence>
<protein>
    <submittedName>
        <fullName evidence="5">UDP-glucosyl transferase 85A3</fullName>
    </submittedName>
</protein>
<evidence type="ECO:0000313" key="6">
    <source>
        <dbReference type="Proteomes" id="UP001165190"/>
    </source>
</evidence>
<dbReference type="PANTHER" id="PTHR11926">
    <property type="entry name" value="GLUCOSYL/GLUCURONOSYL TRANSFERASES"/>
    <property type="match status" value="1"/>
</dbReference>